<evidence type="ECO:0000313" key="2">
    <source>
        <dbReference type="EMBL" id="CCK70219.1"/>
    </source>
</evidence>
<dbReference type="OrthoDB" id="10012223at2759"/>
<feature type="transmembrane region" description="Helical" evidence="1">
    <location>
        <begin position="201"/>
        <end position="234"/>
    </location>
</feature>
<dbReference type="RefSeq" id="XP_022464465.1">
    <property type="nucleotide sequence ID" value="XM_022607917.1"/>
</dbReference>
<dbReference type="InterPro" id="IPR052786">
    <property type="entry name" value="Spore_wall_assembly"/>
</dbReference>
<dbReference type="PANTHER" id="PTHR34292">
    <property type="entry name" value="OUTER SPORE WALL PROTEIN LDS1"/>
    <property type="match status" value="1"/>
</dbReference>
<reference evidence="3" key="2">
    <citation type="submission" date="2012-08" db="EMBL/GenBank/DDBJ databases">
        <title>Genome sequence of Kazachstania naganishii.</title>
        <authorList>
            <person name="Gordon J.L."/>
            <person name="Armisen D."/>
            <person name="Proux-Wera E."/>
            <person name="OhEigeartaigh S.S."/>
            <person name="Byrne K.P."/>
            <person name="Wolfe K.H."/>
        </authorList>
    </citation>
    <scope>NUCLEOTIDE SEQUENCE [LARGE SCALE GENOMIC DNA]</scope>
    <source>
        <strain evidence="3">ATCC MYA-139 / BCRC 22969 / CBS 8797 / CCRC 22969 / KCTC 17520 / NBRC 10181 / NCYC 3082</strain>
    </source>
</reference>
<dbReference type="GeneID" id="34525908"/>
<dbReference type="PANTHER" id="PTHR34292:SF2">
    <property type="entry name" value="OUTER SPORE WALL PROTEIN LDS1"/>
    <property type="match status" value="1"/>
</dbReference>
<keyword evidence="3" id="KW-1185">Reference proteome</keyword>
<keyword evidence="1" id="KW-0812">Transmembrane</keyword>
<dbReference type="AlphaFoldDB" id="J7S660"/>
<keyword evidence="1" id="KW-0472">Membrane</keyword>
<feature type="transmembrane region" description="Helical" evidence="1">
    <location>
        <begin position="93"/>
        <end position="112"/>
    </location>
</feature>
<feature type="transmembrane region" description="Helical" evidence="1">
    <location>
        <begin position="118"/>
        <end position="139"/>
    </location>
</feature>
<sequence>MSFAGSVVLAAIGAASYKYDPHQQSVPHPLLGVSLREFPQGVYWTKVIQLRVALGAMLLNFFGDFFTGAPFAYPFKAVAHFARNAKRYSHTMLSGLIVYLISFSIVLFVYWATVAPLYAAFFALLGPLGLVLAGVHSVLHANMLTMMFMRLAHISNPAVLDCINGPQGIIDFRPDVPVRYYVPFMTWYFWLYHMPLRASQMVLGLIVLLVLLAVSSFPLLGPVMFTVIVSPWIAKIYLSKLFRMDGLSKRDRENHFVEHMGFFVSFGLAAGLLEVLPILSGFVLTTNSIATALWFIDSK</sequence>
<feature type="transmembrane region" description="Helical" evidence="1">
    <location>
        <begin position="52"/>
        <end position="73"/>
    </location>
</feature>
<accession>J7S660</accession>
<keyword evidence="1" id="KW-1133">Transmembrane helix</keyword>
<name>J7S660_HUIN7</name>
<dbReference type="HOGENOM" id="CLU_062645_2_1_1"/>
<proteinExistence type="predicted"/>
<gene>
    <name evidence="2" type="primary">KNAG0D04790</name>
    <name evidence="2" type="ordered locus">KNAG_0D04790</name>
</gene>
<dbReference type="EMBL" id="HE978317">
    <property type="protein sequence ID" value="CCK70219.1"/>
    <property type="molecule type" value="Genomic_DNA"/>
</dbReference>
<protein>
    <submittedName>
        <fullName evidence="2">Uncharacterized protein</fullName>
    </submittedName>
</protein>
<evidence type="ECO:0000313" key="3">
    <source>
        <dbReference type="Proteomes" id="UP000006310"/>
    </source>
</evidence>
<dbReference type="OMA" id="YWATITP"/>
<organism evidence="2 3">
    <name type="scientific">Huiozyma naganishii (strain ATCC MYA-139 / BCRC 22969 / CBS 8797 / KCTC 17520 / NBRC 10181 / NCYC 3082 / Yp74L-3)</name>
    <name type="common">Yeast</name>
    <name type="synonym">Kazachstania naganishii</name>
    <dbReference type="NCBI Taxonomy" id="1071383"/>
    <lineage>
        <taxon>Eukaryota</taxon>
        <taxon>Fungi</taxon>
        <taxon>Dikarya</taxon>
        <taxon>Ascomycota</taxon>
        <taxon>Saccharomycotina</taxon>
        <taxon>Saccharomycetes</taxon>
        <taxon>Saccharomycetales</taxon>
        <taxon>Saccharomycetaceae</taxon>
        <taxon>Huiozyma</taxon>
    </lineage>
</organism>
<dbReference type="GO" id="GO:0005619">
    <property type="term" value="C:ascospore wall"/>
    <property type="evidence" value="ECO:0007669"/>
    <property type="project" value="EnsemblFungi"/>
</dbReference>
<dbReference type="GO" id="GO:0005811">
    <property type="term" value="C:lipid droplet"/>
    <property type="evidence" value="ECO:0007669"/>
    <property type="project" value="TreeGrafter"/>
</dbReference>
<dbReference type="KEGG" id="kng:KNAG_0D04790"/>
<reference evidence="2 3" key="1">
    <citation type="journal article" date="2011" name="Proc. Natl. Acad. Sci. U.S.A.">
        <title>Evolutionary erosion of yeast sex chromosomes by mating-type switching accidents.</title>
        <authorList>
            <person name="Gordon J.L."/>
            <person name="Armisen D."/>
            <person name="Proux-Wera E."/>
            <person name="Oheigeartaigh S.S."/>
            <person name="Byrne K.P."/>
            <person name="Wolfe K.H."/>
        </authorList>
    </citation>
    <scope>NUCLEOTIDE SEQUENCE [LARGE SCALE GENOMIC DNA]</scope>
    <source>
        <strain evidence="3">ATCC MYA-139 / BCRC 22969 / CBS 8797 / CCRC 22969 / KCTC 17520 / NBRC 10181 / NCYC 3082</strain>
    </source>
</reference>
<dbReference type="GO" id="GO:0005628">
    <property type="term" value="C:prospore membrane"/>
    <property type="evidence" value="ECO:0007669"/>
    <property type="project" value="EnsemblFungi"/>
</dbReference>
<dbReference type="GO" id="GO:0030476">
    <property type="term" value="P:ascospore wall assembly"/>
    <property type="evidence" value="ECO:0007669"/>
    <property type="project" value="EnsemblFungi"/>
</dbReference>
<evidence type="ECO:0000256" key="1">
    <source>
        <dbReference type="SAM" id="Phobius"/>
    </source>
</evidence>
<dbReference type="eggNOG" id="ENOG502QTNH">
    <property type="taxonomic scope" value="Eukaryota"/>
</dbReference>
<dbReference type="Proteomes" id="UP000006310">
    <property type="component" value="Chromosome 4"/>
</dbReference>